<dbReference type="PROSITE" id="PS52040">
    <property type="entry name" value="TOPO_IIA"/>
    <property type="match status" value="1"/>
</dbReference>
<dbReference type="AlphaFoldDB" id="A0AAD8HNC2"/>
<dbReference type="GO" id="GO:0000819">
    <property type="term" value="P:sister chromatid segregation"/>
    <property type="evidence" value="ECO:0007669"/>
    <property type="project" value="TreeGrafter"/>
</dbReference>
<keyword evidence="9 10" id="KW-0413">Isomerase</keyword>
<dbReference type="Pfam" id="PF00521">
    <property type="entry name" value="DNA_topoisoIV"/>
    <property type="match status" value="1"/>
</dbReference>
<evidence type="ECO:0000256" key="7">
    <source>
        <dbReference type="ARBA" id="ARBA00023029"/>
    </source>
</evidence>
<comment type="cofactor">
    <cofactor evidence="2">
        <name>Mg(2+)</name>
        <dbReference type="ChEBI" id="CHEBI:18420"/>
    </cofactor>
</comment>
<feature type="region of interest" description="Disordered" evidence="12">
    <location>
        <begin position="525"/>
        <end position="647"/>
    </location>
</feature>
<evidence type="ECO:0000259" key="13">
    <source>
        <dbReference type="PROSITE" id="PS52040"/>
    </source>
</evidence>
<gene>
    <name evidence="14" type="ORF">POM88_036524</name>
</gene>
<evidence type="ECO:0000256" key="3">
    <source>
        <dbReference type="ARBA" id="ARBA00011080"/>
    </source>
</evidence>
<evidence type="ECO:0000256" key="10">
    <source>
        <dbReference type="PROSITE-ProRule" id="PRU01384"/>
    </source>
</evidence>
<keyword evidence="15" id="KW-1185">Reference proteome</keyword>
<sequence>MARSVPSVVDGLTPGQRKILFSSFRKNFIRETSVEQFKWYVLKHSAYQHGEQSLAESIIGMAQDFVGTNNMNLFLPKGGCGTRSTGGIPKDYEFDSGRYSHTQLSPITRCLFPKNDDIHLDYVNEHGQNIEPIWYVPVIPMVLVNGCEGRGQGWSTYVPNYNPRDIVANVRRLLNGEPMQPMHPWYKGFKGTTERTATKEAGATYTVSGLIEQIDDNTLDISELPIRRWTQDYKDFLESMMTANDKVKEPFIKAYKDYSDDVAVKLLVSMSEENMLKAKQEGLLKKFKLTTTISTSNMHLFDPKGVIKKYDNPEQIIEDFFQKFLLNNLELDLLKLDNKVRFILGVGKGKIKVFNSKKADLFLELKEKGFTPFPKIKVEEVITGASDAVETEENSEGTASVEAGDYDYLLQMEIGTLTLEGVQELLKERDQLNDDVNELRRATPMSFWNKDLDALDAELDAQNKRDAKEEVVRQQRQYWRMNPQELQDLMMNEPDHKPSRQAPKNPRKISKNVISTATVAKSVDTSAASAMETDTVHEVVNPKGKAKGKEAPIKMQRKPTSTLRDEDDHEIRDQSEAMEVELRQKEAKKKPPSRKKGSAANEVEKSFDNEDIEVQVVEKKKAGRKAAAGKAKAAKPPAAPAATKKRGLAAQMVGQKLIADVLKPAEKSPEKKVRKMRASSFNKKSGSLLGRAAAKDTKDASVSPISEEEFGGSTSNLDTIGGGGSSETMTRVITRPQRANRTRKTYVLSDSESEKEATDGSEFNEDED</sequence>
<dbReference type="Proteomes" id="UP001237642">
    <property type="component" value="Unassembled WGS sequence"/>
</dbReference>
<dbReference type="SMART" id="SM00434">
    <property type="entry name" value="TOP4c"/>
    <property type="match status" value="1"/>
</dbReference>
<dbReference type="InterPro" id="IPR002205">
    <property type="entry name" value="Topo_IIA_dom_A"/>
</dbReference>
<keyword evidence="6" id="KW-0067">ATP-binding</keyword>
<feature type="coiled-coil region" evidence="11">
    <location>
        <begin position="422"/>
        <end position="465"/>
    </location>
</feature>
<dbReference type="GO" id="GO:0003918">
    <property type="term" value="F:DNA topoisomerase type II (double strand cut, ATP-hydrolyzing) activity"/>
    <property type="evidence" value="ECO:0007669"/>
    <property type="project" value="UniProtKB-EC"/>
</dbReference>
<dbReference type="EMBL" id="JAUIZM010000008">
    <property type="protein sequence ID" value="KAK1370432.1"/>
    <property type="molecule type" value="Genomic_DNA"/>
</dbReference>
<evidence type="ECO:0000256" key="4">
    <source>
        <dbReference type="ARBA" id="ARBA00012895"/>
    </source>
</evidence>
<evidence type="ECO:0000256" key="6">
    <source>
        <dbReference type="ARBA" id="ARBA00022840"/>
    </source>
</evidence>
<dbReference type="GO" id="GO:0000712">
    <property type="term" value="P:resolution of meiotic recombination intermediates"/>
    <property type="evidence" value="ECO:0007669"/>
    <property type="project" value="TreeGrafter"/>
</dbReference>
<feature type="region of interest" description="Disordered" evidence="12">
    <location>
        <begin position="491"/>
        <end position="510"/>
    </location>
</feature>
<comment type="similarity">
    <text evidence="3">Belongs to the type II topoisomerase family.</text>
</comment>
<dbReference type="InterPro" id="IPR013758">
    <property type="entry name" value="Topo_IIA_A/C_ab"/>
</dbReference>
<dbReference type="InterPro" id="IPR013757">
    <property type="entry name" value="Topo_IIA_A_a_sf"/>
</dbReference>
<feature type="active site" description="O-(5'-phospho-DNA)-tyrosine intermediate" evidence="10">
    <location>
        <position position="99"/>
    </location>
</feature>
<dbReference type="PRINTS" id="PR01158">
    <property type="entry name" value="TOPISMRASEII"/>
</dbReference>
<protein>
    <recommendedName>
        <fullName evidence="4">DNA topoisomerase (ATP-hydrolyzing)</fullName>
        <ecNumber evidence="4">5.6.2.2</ecNumber>
    </recommendedName>
</protein>
<keyword evidence="5" id="KW-0547">Nucleotide-binding</keyword>
<evidence type="ECO:0000256" key="12">
    <source>
        <dbReference type="SAM" id="MobiDB-lite"/>
    </source>
</evidence>
<dbReference type="SUPFAM" id="SSF56719">
    <property type="entry name" value="Type II DNA topoisomerase"/>
    <property type="match status" value="1"/>
</dbReference>
<keyword evidence="11" id="KW-0175">Coiled coil</keyword>
<dbReference type="PANTHER" id="PTHR10169:SF38">
    <property type="entry name" value="DNA TOPOISOMERASE 2"/>
    <property type="match status" value="1"/>
</dbReference>
<dbReference type="InterPro" id="IPR013760">
    <property type="entry name" value="Topo_IIA-like_dom_sf"/>
</dbReference>
<evidence type="ECO:0000256" key="9">
    <source>
        <dbReference type="ARBA" id="ARBA00023235"/>
    </source>
</evidence>
<dbReference type="Gene3D" id="3.90.199.10">
    <property type="entry name" value="Topoisomerase II, domain 5"/>
    <property type="match status" value="1"/>
</dbReference>
<accession>A0AAD8HNC2</accession>
<comment type="catalytic activity">
    <reaction evidence="1 10">
        <text>ATP-dependent breakage, passage and rejoining of double-stranded DNA.</text>
        <dbReference type="EC" id="5.6.2.2"/>
    </reaction>
</comment>
<dbReference type="EC" id="5.6.2.2" evidence="4"/>
<reference evidence="14" key="2">
    <citation type="submission" date="2023-05" db="EMBL/GenBank/DDBJ databases">
        <authorList>
            <person name="Schelkunov M.I."/>
        </authorList>
    </citation>
    <scope>NUCLEOTIDE SEQUENCE</scope>
    <source>
        <strain evidence="14">Hsosn_3</strain>
        <tissue evidence="14">Leaf</tissue>
    </source>
</reference>
<dbReference type="GO" id="GO:0006265">
    <property type="term" value="P:DNA topological change"/>
    <property type="evidence" value="ECO:0007669"/>
    <property type="project" value="UniProtKB-UniRule"/>
</dbReference>
<dbReference type="InterPro" id="IPR001154">
    <property type="entry name" value="TopoII_euk"/>
</dbReference>
<evidence type="ECO:0000256" key="8">
    <source>
        <dbReference type="ARBA" id="ARBA00023125"/>
    </source>
</evidence>
<reference evidence="14" key="1">
    <citation type="submission" date="2023-02" db="EMBL/GenBank/DDBJ databases">
        <title>Genome of toxic invasive species Heracleum sosnowskyi carries increased number of genes despite the absence of recent whole-genome duplications.</title>
        <authorList>
            <person name="Schelkunov M."/>
            <person name="Shtratnikova V."/>
            <person name="Makarenko M."/>
            <person name="Klepikova A."/>
            <person name="Omelchenko D."/>
            <person name="Novikova G."/>
            <person name="Obukhova E."/>
            <person name="Bogdanov V."/>
            <person name="Penin A."/>
            <person name="Logacheva M."/>
        </authorList>
    </citation>
    <scope>NUCLEOTIDE SEQUENCE</scope>
    <source>
        <strain evidence="14">Hsosn_3</strain>
        <tissue evidence="14">Leaf</tissue>
    </source>
</reference>
<dbReference type="GO" id="GO:0005524">
    <property type="term" value="F:ATP binding"/>
    <property type="evidence" value="ECO:0007669"/>
    <property type="project" value="UniProtKB-KW"/>
</dbReference>
<feature type="compositionally biased region" description="Basic residues" evidence="12">
    <location>
        <begin position="586"/>
        <end position="597"/>
    </location>
</feature>
<dbReference type="PANTHER" id="PTHR10169">
    <property type="entry name" value="DNA TOPOISOMERASE/GYRASE"/>
    <property type="match status" value="1"/>
</dbReference>
<evidence type="ECO:0000256" key="1">
    <source>
        <dbReference type="ARBA" id="ARBA00000185"/>
    </source>
</evidence>
<evidence type="ECO:0000256" key="2">
    <source>
        <dbReference type="ARBA" id="ARBA00001946"/>
    </source>
</evidence>
<name>A0AAD8HNC2_9APIA</name>
<evidence type="ECO:0000256" key="11">
    <source>
        <dbReference type="SAM" id="Coils"/>
    </source>
</evidence>
<dbReference type="GO" id="GO:0005634">
    <property type="term" value="C:nucleus"/>
    <property type="evidence" value="ECO:0007669"/>
    <property type="project" value="TreeGrafter"/>
</dbReference>
<comment type="caution">
    <text evidence="14">The sequence shown here is derived from an EMBL/GenBank/DDBJ whole genome shotgun (WGS) entry which is preliminary data.</text>
</comment>
<feature type="region of interest" description="Disordered" evidence="12">
    <location>
        <begin position="663"/>
        <end position="768"/>
    </location>
</feature>
<keyword evidence="7 10" id="KW-0799">Topoisomerase</keyword>
<dbReference type="GO" id="GO:0003677">
    <property type="term" value="F:DNA binding"/>
    <property type="evidence" value="ECO:0007669"/>
    <property type="project" value="UniProtKB-UniRule"/>
</dbReference>
<feature type="compositionally biased region" description="Basic and acidic residues" evidence="12">
    <location>
        <begin position="563"/>
        <end position="585"/>
    </location>
</feature>
<evidence type="ECO:0000256" key="5">
    <source>
        <dbReference type="ARBA" id="ARBA00022741"/>
    </source>
</evidence>
<feature type="domain" description="Topo IIA-type catalytic" evidence="13">
    <location>
        <begin position="5"/>
        <end position="452"/>
    </location>
</feature>
<dbReference type="FunFam" id="3.90.199.10:FF:000002">
    <property type="entry name" value="DNA topoisomerase 2"/>
    <property type="match status" value="1"/>
</dbReference>
<organism evidence="14 15">
    <name type="scientific">Heracleum sosnowskyi</name>
    <dbReference type="NCBI Taxonomy" id="360622"/>
    <lineage>
        <taxon>Eukaryota</taxon>
        <taxon>Viridiplantae</taxon>
        <taxon>Streptophyta</taxon>
        <taxon>Embryophyta</taxon>
        <taxon>Tracheophyta</taxon>
        <taxon>Spermatophyta</taxon>
        <taxon>Magnoliopsida</taxon>
        <taxon>eudicotyledons</taxon>
        <taxon>Gunneridae</taxon>
        <taxon>Pentapetalae</taxon>
        <taxon>asterids</taxon>
        <taxon>campanulids</taxon>
        <taxon>Apiales</taxon>
        <taxon>Apiaceae</taxon>
        <taxon>Apioideae</taxon>
        <taxon>apioid superclade</taxon>
        <taxon>Tordylieae</taxon>
        <taxon>Tordyliinae</taxon>
        <taxon>Heracleum</taxon>
    </lineage>
</organism>
<dbReference type="Gene3D" id="3.30.1360.40">
    <property type="match status" value="1"/>
</dbReference>
<dbReference type="InterPro" id="IPR050634">
    <property type="entry name" value="DNA_Topoisomerase_II"/>
</dbReference>
<evidence type="ECO:0000313" key="14">
    <source>
        <dbReference type="EMBL" id="KAK1370432.1"/>
    </source>
</evidence>
<keyword evidence="8 10" id="KW-0238">DNA-binding</keyword>
<evidence type="ECO:0000313" key="15">
    <source>
        <dbReference type="Proteomes" id="UP001237642"/>
    </source>
</evidence>
<dbReference type="Gene3D" id="1.10.268.10">
    <property type="entry name" value="Topoisomerase, domain 3"/>
    <property type="match status" value="1"/>
</dbReference>
<feature type="compositionally biased region" description="Low complexity" evidence="12">
    <location>
        <begin position="625"/>
        <end position="642"/>
    </location>
</feature>
<proteinExistence type="inferred from homology"/>
<dbReference type="FunFam" id="3.30.1360.40:FF:000003">
    <property type="entry name" value="DNA topoisomerase 2"/>
    <property type="match status" value="1"/>
</dbReference>